<keyword evidence="7" id="KW-0808">Transferase</keyword>
<dbReference type="PANTHER" id="PTHR43525">
    <property type="entry name" value="PROTEIN MALY"/>
    <property type="match status" value="1"/>
</dbReference>
<dbReference type="OrthoDB" id="3224382at2"/>
<dbReference type="InterPro" id="IPR015424">
    <property type="entry name" value="PyrdxlP-dep_Trfase"/>
</dbReference>
<evidence type="ECO:0000256" key="3">
    <source>
        <dbReference type="ARBA" id="ARBA00022898"/>
    </source>
</evidence>
<keyword evidence="7" id="KW-0032">Aminotransferase</keyword>
<feature type="domain" description="Aminotransferase class I/classII large" evidence="6">
    <location>
        <begin position="38"/>
        <end position="386"/>
    </location>
</feature>
<evidence type="ECO:0000256" key="4">
    <source>
        <dbReference type="ARBA" id="ARBA00023239"/>
    </source>
</evidence>
<dbReference type="Gene3D" id="3.90.1150.10">
    <property type="entry name" value="Aspartate Aminotransferase, domain 1"/>
    <property type="match status" value="1"/>
</dbReference>
<sequence>METNFDLIINRHATGSVKWDFMDRYQNMQTHNLLPMWVSDFDFACPPNVLEALHNRVDHGVFGYSERDEGYYAALINWFARRHQLEISPDWICSIEGVVPGLSLLIQMLSQSGDGVVVQGPYYGSFAKIIQLNQRKLLENPLVEDETLGYVMDFAQLETVFREQKPTLFLLCNPHNPTGRCWSKEELTQLLTLCEKYDVTVLSDEIWADLLLPGSTFTSVLHLGERWHSRVIAATSASKTFGLSSLRISNFLIPNNEIKTRFIERLNAHGLDVFNALSMEAASAAYRSSAQWLDEMLAYLAANRDWFVEQVKTHLPWAKISPAQGTYLIWMDCRSLNVSDDDLKMIMTECAGIAPSMGAGFGPHGSGFIRLNLGCPRRYLEQAIEGLIRIKPQR</sequence>
<dbReference type="EC" id="4.4.1.13" evidence="2"/>
<dbReference type="InterPro" id="IPR051798">
    <property type="entry name" value="Class-II_PLP-Dep_Aminotrans"/>
</dbReference>
<evidence type="ECO:0000256" key="5">
    <source>
        <dbReference type="ARBA" id="ARBA00037974"/>
    </source>
</evidence>
<name>A0A2A2MJ80_9GAMM</name>
<keyword evidence="4" id="KW-0456">Lyase</keyword>
<reference evidence="7 8" key="1">
    <citation type="submission" date="2017-08" db="EMBL/GenBank/DDBJ databases">
        <title>Draft Genome Sequence of Hafnia alvei CITHA-6 Isolated from Raw Bovine Milk.</title>
        <authorList>
            <person name="Culligan E.P."/>
            <person name="Mcsweeney A."/>
            <person name="O'Doherty C."/>
            <person name="Gleeson E."/>
            <person name="O'Riordan D."/>
            <person name="Sleator R.D."/>
        </authorList>
    </citation>
    <scope>NUCLEOTIDE SEQUENCE [LARGE SCALE GENOMIC DNA]</scope>
    <source>
        <strain evidence="7 8">CITHA-6</strain>
    </source>
</reference>
<dbReference type="EMBL" id="NQMS01000001">
    <property type="protein sequence ID" value="PAV98791.1"/>
    <property type="molecule type" value="Genomic_DNA"/>
</dbReference>
<dbReference type="RefSeq" id="WP_008813315.1">
    <property type="nucleotide sequence ID" value="NZ_CAUFSP010000001.1"/>
</dbReference>
<comment type="cofactor">
    <cofactor evidence="1">
        <name>pyridoxal 5'-phosphate</name>
        <dbReference type="ChEBI" id="CHEBI:597326"/>
    </cofactor>
</comment>
<evidence type="ECO:0000313" key="7">
    <source>
        <dbReference type="EMBL" id="PAV98791.1"/>
    </source>
</evidence>
<comment type="caution">
    <text evidence="7">The sequence shown here is derived from an EMBL/GenBank/DDBJ whole genome shotgun (WGS) entry which is preliminary data.</text>
</comment>
<evidence type="ECO:0000256" key="1">
    <source>
        <dbReference type="ARBA" id="ARBA00001933"/>
    </source>
</evidence>
<dbReference type="Pfam" id="PF00155">
    <property type="entry name" value="Aminotran_1_2"/>
    <property type="match status" value="1"/>
</dbReference>
<dbReference type="SUPFAM" id="SSF53383">
    <property type="entry name" value="PLP-dependent transferases"/>
    <property type="match status" value="1"/>
</dbReference>
<comment type="similarity">
    <text evidence="5">Belongs to the class-II pyridoxal-phosphate-dependent aminotransferase family. MalY/PatB cystathionine beta-lyase subfamily.</text>
</comment>
<dbReference type="GO" id="GO:0030170">
    <property type="term" value="F:pyridoxal phosphate binding"/>
    <property type="evidence" value="ECO:0007669"/>
    <property type="project" value="InterPro"/>
</dbReference>
<dbReference type="Proteomes" id="UP000218796">
    <property type="component" value="Unassembled WGS sequence"/>
</dbReference>
<dbReference type="InterPro" id="IPR015422">
    <property type="entry name" value="PyrdxlP-dep_Trfase_small"/>
</dbReference>
<dbReference type="NCBIfam" id="TIGR04350">
    <property type="entry name" value="C_S_lyase_PatB"/>
    <property type="match status" value="1"/>
</dbReference>
<keyword evidence="3" id="KW-0663">Pyridoxal phosphate</keyword>
<proteinExistence type="inferred from homology"/>
<evidence type="ECO:0000313" key="8">
    <source>
        <dbReference type="Proteomes" id="UP000218796"/>
    </source>
</evidence>
<organism evidence="7 8">
    <name type="scientific">Hafnia paralvei</name>
    <dbReference type="NCBI Taxonomy" id="546367"/>
    <lineage>
        <taxon>Bacteria</taxon>
        <taxon>Pseudomonadati</taxon>
        <taxon>Pseudomonadota</taxon>
        <taxon>Gammaproteobacteria</taxon>
        <taxon>Enterobacterales</taxon>
        <taxon>Hafniaceae</taxon>
        <taxon>Hafnia</taxon>
    </lineage>
</organism>
<evidence type="ECO:0000256" key="2">
    <source>
        <dbReference type="ARBA" id="ARBA00012224"/>
    </source>
</evidence>
<dbReference type="Gene3D" id="3.40.640.10">
    <property type="entry name" value="Type I PLP-dependent aspartate aminotransferase-like (Major domain)"/>
    <property type="match status" value="1"/>
</dbReference>
<accession>A0A2A2MJ80</accession>
<dbReference type="GO" id="GO:0008483">
    <property type="term" value="F:transaminase activity"/>
    <property type="evidence" value="ECO:0007669"/>
    <property type="project" value="UniProtKB-KW"/>
</dbReference>
<dbReference type="InterPro" id="IPR004839">
    <property type="entry name" value="Aminotransferase_I/II_large"/>
</dbReference>
<dbReference type="CDD" id="cd00609">
    <property type="entry name" value="AAT_like"/>
    <property type="match status" value="1"/>
</dbReference>
<dbReference type="GO" id="GO:0047804">
    <property type="term" value="F:cysteine-S-conjugate beta-lyase activity"/>
    <property type="evidence" value="ECO:0007669"/>
    <property type="project" value="UniProtKB-EC"/>
</dbReference>
<dbReference type="PANTHER" id="PTHR43525:SF1">
    <property type="entry name" value="PROTEIN MALY"/>
    <property type="match status" value="1"/>
</dbReference>
<keyword evidence="8" id="KW-1185">Reference proteome</keyword>
<dbReference type="KEGG" id="hpar:AL518_15920"/>
<protein>
    <recommendedName>
        <fullName evidence="2">cysteine-S-conjugate beta-lyase</fullName>
        <ecNumber evidence="2">4.4.1.13</ecNumber>
    </recommendedName>
</protein>
<dbReference type="InterPro" id="IPR015421">
    <property type="entry name" value="PyrdxlP-dep_Trfase_major"/>
</dbReference>
<evidence type="ECO:0000259" key="6">
    <source>
        <dbReference type="Pfam" id="PF00155"/>
    </source>
</evidence>
<dbReference type="InterPro" id="IPR027619">
    <property type="entry name" value="C-S_lyase_PatB-like"/>
</dbReference>
<gene>
    <name evidence="7" type="ORF">CJD50_04850</name>
</gene>
<dbReference type="AlphaFoldDB" id="A0A2A2MJ80"/>